<reference evidence="13" key="1">
    <citation type="submission" date="2021-08" db="EMBL/GenBank/DDBJ databases">
        <title>WGS assembly of Ceratopteris richardii.</title>
        <authorList>
            <person name="Marchant D.B."/>
            <person name="Chen G."/>
            <person name="Jenkins J."/>
            <person name="Shu S."/>
            <person name="Leebens-Mack J."/>
            <person name="Grimwood J."/>
            <person name="Schmutz J."/>
            <person name="Soltis P."/>
            <person name="Soltis D."/>
            <person name="Chen Z.-H."/>
        </authorList>
    </citation>
    <scope>NUCLEOTIDE SEQUENCE</scope>
    <source>
        <strain evidence="13">Whitten #5841</strain>
        <tissue evidence="13">Leaf</tissue>
    </source>
</reference>
<keyword evidence="6" id="KW-0256">Endoplasmic reticulum</keyword>
<evidence type="ECO:0000256" key="3">
    <source>
        <dbReference type="ARBA" id="ARBA00022670"/>
    </source>
</evidence>
<dbReference type="EC" id="3.4.26.1" evidence="10"/>
<feature type="transmembrane region" description="Helical" evidence="11">
    <location>
        <begin position="109"/>
        <end position="127"/>
    </location>
</feature>
<feature type="transmembrane region" description="Helical" evidence="11">
    <location>
        <begin position="239"/>
        <end position="258"/>
    </location>
</feature>
<evidence type="ECO:0000256" key="2">
    <source>
        <dbReference type="ARBA" id="ARBA00006897"/>
    </source>
</evidence>
<dbReference type="InterPro" id="IPR003675">
    <property type="entry name" value="Rce1/LyrA-like_dom"/>
</dbReference>
<dbReference type="InterPro" id="IPR039731">
    <property type="entry name" value="Rce1"/>
</dbReference>
<keyword evidence="14" id="KW-1185">Reference proteome</keyword>
<dbReference type="OrthoDB" id="271604at2759"/>
<keyword evidence="7 11" id="KW-1133">Transmembrane helix</keyword>
<evidence type="ECO:0000256" key="8">
    <source>
        <dbReference type="ARBA" id="ARBA00023136"/>
    </source>
</evidence>
<comment type="catalytic activity">
    <reaction evidence="9">
        <text>Hydrolyzes the peptide bond -P2-(S-farnesyl or geranylgeranyl)C-P1'-P2'-P3'-COOH where P1' and P2' are amino acids with aliphatic sidechains and P3' is any C-terminal residue.</text>
        <dbReference type="EC" id="3.4.26.1"/>
    </reaction>
</comment>
<evidence type="ECO:0000256" key="9">
    <source>
        <dbReference type="ARBA" id="ARBA00047280"/>
    </source>
</evidence>
<feature type="transmembrane region" description="Helical" evidence="11">
    <location>
        <begin position="67"/>
        <end position="88"/>
    </location>
</feature>
<comment type="similarity">
    <text evidence="2">Belongs to the peptidase U48 family.</text>
</comment>
<evidence type="ECO:0000259" key="12">
    <source>
        <dbReference type="Pfam" id="PF02517"/>
    </source>
</evidence>
<sequence>MGFSEFSKRLTMLDAGRCESQECIAPWLAVAACAAMALLYVGFLYVPTVVLRLPPPASLRHYMLRRFASAVSATGLALVLSYLLLLSIEKNTTNVPIFWVDAFGIRSSGWIQAIVFPLLLTGLLYLGPLTMAASEAYEDWRESYSVNLHSSGGQCSEHGPWGALDNMKLLASDVLAWRTYVMAPLTEEIVFRACMIPILLCGGFQLITIIIFCPLFFGLAHVNHFWELIHFQNFDKKRAFLVVGAQLGYTTVFGWYASFLYLRTGSILSPLAAHVFCNIMGFPDLPGHFERRGLTLMLFLGIFSFFSMLKPLTQPHLYNNLSDVCCCWMGFCKW</sequence>
<dbReference type="GO" id="GO:0005789">
    <property type="term" value="C:endoplasmic reticulum membrane"/>
    <property type="evidence" value="ECO:0007669"/>
    <property type="project" value="UniProtKB-SubCell"/>
</dbReference>
<evidence type="ECO:0000313" key="14">
    <source>
        <dbReference type="Proteomes" id="UP000825935"/>
    </source>
</evidence>
<dbReference type="OMA" id="VIFLCPI"/>
<evidence type="ECO:0000256" key="1">
    <source>
        <dbReference type="ARBA" id="ARBA00004477"/>
    </source>
</evidence>
<feature type="domain" description="CAAX prenyl protease 2/Lysostaphin resistance protein A-like" evidence="12">
    <location>
        <begin position="175"/>
        <end position="280"/>
    </location>
</feature>
<keyword evidence="8 11" id="KW-0472">Membrane</keyword>
<comment type="caution">
    <text evidence="13">The sequence shown here is derived from an EMBL/GenBank/DDBJ whole genome shotgun (WGS) entry which is preliminary data.</text>
</comment>
<evidence type="ECO:0000256" key="7">
    <source>
        <dbReference type="ARBA" id="ARBA00022989"/>
    </source>
</evidence>
<keyword evidence="3" id="KW-0645">Protease</keyword>
<accession>A0A8T2UNI3</accession>
<proteinExistence type="inferred from homology"/>
<evidence type="ECO:0000256" key="5">
    <source>
        <dbReference type="ARBA" id="ARBA00022801"/>
    </source>
</evidence>
<dbReference type="EMBL" id="CM035411">
    <property type="protein sequence ID" value="KAH7435085.1"/>
    <property type="molecule type" value="Genomic_DNA"/>
</dbReference>
<organism evidence="13 14">
    <name type="scientific">Ceratopteris richardii</name>
    <name type="common">Triangle waterfern</name>
    <dbReference type="NCBI Taxonomy" id="49495"/>
    <lineage>
        <taxon>Eukaryota</taxon>
        <taxon>Viridiplantae</taxon>
        <taxon>Streptophyta</taxon>
        <taxon>Embryophyta</taxon>
        <taxon>Tracheophyta</taxon>
        <taxon>Polypodiopsida</taxon>
        <taxon>Polypodiidae</taxon>
        <taxon>Polypodiales</taxon>
        <taxon>Pteridineae</taxon>
        <taxon>Pteridaceae</taxon>
        <taxon>Parkerioideae</taxon>
        <taxon>Ceratopteris</taxon>
    </lineage>
</organism>
<evidence type="ECO:0000256" key="4">
    <source>
        <dbReference type="ARBA" id="ARBA00022692"/>
    </source>
</evidence>
<evidence type="ECO:0000313" key="13">
    <source>
        <dbReference type="EMBL" id="KAH7435085.1"/>
    </source>
</evidence>
<dbReference type="Pfam" id="PF02517">
    <property type="entry name" value="Rce1-like"/>
    <property type="match status" value="1"/>
</dbReference>
<keyword evidence="4 11" id="KW-0812">Transmembrane</keyword>
<dbReference type="GO" id="GO:0071586">
    <property type="term" value="P:CAAX-box protein processing"/>
    <property type="evidence" value="ECO:0007669"/>
    <property type="project" value="InterPro"/>
</dbReference>
<gene>
    <name evidence="13" type="ORF">KP509_06G048600</name>
</gene>
<protein>
    <recommendedName>
        <fullName evidence="10">intramembrane prenyl-peptidase Rce1</fullName>
        <ecNumber evidence="10">3.4.26.1</ecNumber>
    </recommendedName>
</protein>
<dbReference type="AlphaFoldDB" id="A0A8T2UNI3"/>
<evidence type="ECO:0000256" key="11">
    <source>
        <dbReference type="SAM" id="Phobius"/>
    </source>
</evidence>
<name>A0A8T2UNI3_CERRI</name>
<dbReference type="GO" id="GO:0004222">
    <property type="term" value="F:metalloendopeptidase activity"/>
    <property type="evidence" value="ECO:0007669"/>
    <property type="project" value="InterPro"/>
</dbReference>
<comment type="subcellular location">
    <subcellularLocation>
        <location evidence="1">Endoplasmic reticulum membrane</location>
        <topology evidence="1">Multi-pass membrane protein</topology>
    </subcellularLocation>
</comment>
<evidence type="ECO:0000256" key="10">
    <source>
        <dbReference type="ARBA" id="ARBA00049729"/>
    </source>
</evidence>
<dbReference type="PANTHER" id="PTHR13046">
    <property type="entry name" value="PROTEASE U48 CAAX PRENYL PROTEASE RCE1"/>
    <property type="match status" value="1"/>
</dbReference>
<keyword evidence="5" id="KW-0378">Hydrolase</keyword>
<evidence type="ECO:0000256" key="6">
    <source>
        <dbReference type="ARBA" id="ARBA00022824"/>
    </source>
</evidence>
<dbReference type="Proteomes" id="UP000825935">
    <property type="component" value="Chromosome 6"/>
</dbReference>
<feature type="transmembrane region" description="Helical" evidence="11">
    <location>
        <begin position="27"/>
        <end position="47"/>
    </location>
</feature>
<feature type="transmembrane region" description="Helical" evidence="11">
    <location>
        <begin position="189"/>
        <end position="219"/>
    </location>
</feature>
<dbReference type="PANTHER" id="PTHR13046:SF0">
    <property type="entry name" value="CAAX PRENYL PROTEASE 2"/>
    <property type="match status" value="1"/>
</dbReference>